<evidence type="ECO:0000313" key="1">
    <source>
        <dbReference type="EMBL" id="HII70325.1"/>
    </source>
</evidence>
<sequence length="50" mass="5297">MRGDRVKVTFEARSPVKALSGIDALLACVRVSEEVLKLVRPAKDGGDADG</sequence>
<reference evidence="1" key="1">
    <citation type="journal article" date="2020" name="bioRxiv">
        <title>A rank-normalized archaeal taxonomy based on genome phylogeny resolves widespread incomplete and uneven classifications.</title>
        <authorList>
            <person name="Rinke C."/>
            <person name="Chuvochina M."/>
            <person name="Mussig A.J."/>
            <person name="Chaumeil P.-A."/>
            <person name="Waite D.W."/>
            <person name="Whitman W.B."/>
            <person name="Parks D.H."/>
            <person name="Hugenholtz P."/>
        </authorList>
    </citation>
    <scope>NUCLEOTIDE SEQUENCE</scope>
    <source>
        <strain evidence="1">UBA8853</strain>
    </source>
</reference>
<dbReference type="EMBL" id="DUJS01000004">
    <property type="protein sequence ID" value="HII70325.1"/>
    <property type="molecule type" value="Genomic_DNA"/>
</dbReference>
<dbReference type="Proteomes" id="UP000619545">
    <property type="component" value="Unassembled WGS sequence"/>
</dbReference>
<organism evidence="1 2">
    <name type="scientific">Methanopyrus kandleri</name>
    <dbReference type="NCBI Taxonomy" id="2320"/>
    <lineage>
        <taxon>Archaea</taxon>
        <taxon>Methanobacteriati</taxon>
        <taxon>Methanobacteriota</taxon>
        <taxon>Methanomada group</taxon>
        <taxon>Methanopyri</taxon>
        <taxon>Methanopyrales</taxon>
        <taxon>Methanopyraceae</taxon>
        <taxon>Methanopyrus</taxon>
    </lineage>
</organism>
<proteinExistence type="predicted"/>
<comment type="caution">
    <text evidence="1">The sequence shown here is derived from an EMBL/GenBank/DDBJ whole genome shotgun (WGS) entry which is preliminary data.</text>
</comment>
<dbReference type="AlphaFoldDB" id="A0A832WKN8"/>
<accession>A0A832WKN8</accession>
<protein>
    <submittedName>
        <fullName evidence="1">Uncharacterized protein</fullName>
    </submittedName>
</protein>
<evidence type="ECO:0000313" key="2">
    <source>
        <dbReference type="Proteomes" id="UP000619545"/>
    </source>
</evidence>
<gene>
    <name evidence="1" type="ORF">HA336_03730</name>
</gene>
<name>A0A832WKN8_9EURY</name>